<reference evidence="1" key="1">
    <citation type="journal article" date="2015" name="Nature">
        <title>Complex archaea that bridge the gap between prokaryotes and eukaryotes.</title>
        <authorList>
            <person name="Spang A."/>
            <person name="Saw J.H."/>
            <person name="Jorgensen S.L."/>
            <person name="Zaremba-Niedzwiedzka K."/>
            <person name="Martijn J."/>
            <person name="Lind A.E."/>
            <person name="van Eijk R."/>
            <person name="Schleper C."/>
            <person name="Guy L."/>
            <person name="Ettema T.J."/>
        </authorList>
    </citation>
    <scope>NUCLEOTIDE SEQUENCE</scope>
</reference>
<name>A0A0F9DKM4_9ZZZZ</name>
<comment type="caution">
    <text evidence="1">The sequence shown here is derived from an EMBL/GenBank/DDBJ whole genome shotgun (WGS) entry which is preliminary data.</text>
</comment>
<feature type="non-terminal residue" evidence="1">
    <location>
        <position position="40"/>
    </location>
</feature>
<gene>
    <name evidence="1" type="ORF">LCGC14_2534380</name>
</gene>
<accession>A0A0F9DKM4</accession>
<proteinExistence type="predicted"/>
<sequence>MGAGVKTDTQRKGTDMKHTIEFNYDGGDKWAYNSGYIITA</sequence>
<organism evidence="1">
    <name type="scientific">marine sediment metagenome</name>
    <dbReference type="NCBI Taxonomy" id="412755"/>
    <lineage>
        <taxon>unclassified sequences</taxon>
        <taxon>metagenomes</taxon>
        <taxon>ecological metagenomes</taxon>
    </lineage>
</organism>
<protein>
    <submittedName>
        <fullName evidence="1">Uncharacterized protein</fullName>
    </submittedName>
</protein>
<dbReference type="EMBL" id="LAZR01041200">
    <property type="protein sequence ID" value="KKL12573.1"/>
    <property type="molecule type" value="Genomic_DNA"/>
</dbReference>
<evidence type="ECO:0000313" key="1">
    <source>
        <dbReference type="EMBL" id="KKL12573.1"/>
    </source>
</evidence>
<dbReference type="AlphaFoldDB" id="A0A0F9DKM4"/>